<dbReference type="OrthoDB" id="3179827at2"/>
<reference evidence="4 5" key="1">
    <citation type="submission" date="2014-11" db="EMBL/GenBank/DDBJ databases">
        <title>Tamlana sedimentorum sp. nov., isolated from shallow sand sediments of the Sea of Japan.</title>
        <authorList>
            <person name="Romanenko L.A."/>
        </authorList>
    </citation>
    <scope>NUCLEOTIDE SEQUENCE [LARGE SCALE GENOMIC DNA]</scope>
    <source>
        <strain evidence="4 5">JCM 19808</strain>
    </source>
</reference>
<dbReference type="InterPro" id="IPR052574">
    <property type="entry name" value="CDIRP"/>
</dbReference>
<dbReference type="PROSITE" id="PS51257">
    <property type="entry name" value="PROKAR_LIPOPROTEIN"/>
    <property type="match status" value="1"/>
</dbReference>
<keyword evidence="1" id="KW-0433">Leucine-rich repeat</keyword>
<evidence type="ECO:0000256" key="1">
    <source>
        <dbReference type="ARBA" id="ARBA00022614"/>
    </source>
</evidence>
<dbReference type="RefSeq" id="WP_044632376.1">
    <property type="nucleotide sequence ID" value="NZ_JTDW01000005.1"/>
</dbReference>
<organism evidence="4 5">
    <name type="scientific">Neotamlana sedimentorum</name>
    <dbReference type="NCBI Taxonomy" id="1435349"/>
    <lineage>
        <taxon>Bacteria</taxon>
        <taxon>Pseudomonadati</taxon>
        <taxon>Bacteroidota</taxon>
        <taxon>Flavobacteriia</taxon>
        <taxon>Flavobacteriales</taxon>
        <taxon>Flavobacteriaceae</taxon>
        <taxon>Neotamlana</taxon>
    </lineage>
</organism>
<dbReference type="PANTHER" id="PTHR47566:SF1">
    <property type="entry name" value="PROTEIN NUD1"/>
    <property type="match status" value="1"/>
</dbReference>
<dbReference type="Proteomes" id="UP000032578">
    <property type="component" value="Unassembled WGS sequence"/>
</dbReference>
<evidence type="ECO:0000313" key="5">
    <source>
        <dbReference type="Proteomes" id="UP000032578"/>
    </source>
</evidence>
<keyword evidence="3" id="KW-1133">Transmembrane helix</keyword>
<dbReference type="Gene3D" id="3.80.10.10">
    <property type="entry name" value="Ribonuclease Inhibitor"/>
    <property type="match status" value="1"/>
</dbReference>
<evidence type="ECO:0000256" key="2">
    <source>
        <dbReference type="ARBA" id="ARBA00022737"/>
    </source>
</evidence>
<comment type="caution">
    <text evidence="4">The sequence shown here is derived from an EMBL/GenBank/DDBJ whole genome shotgun (WGS) entry which is preliminary data.</text>
</comment>
<dbReference type="InterPro" id="IPR032675">
    <property type="entry name" value="LRR_dom_sf"/>
</dbReference>
<sequence>MKKAIKKHNKIQQLSLGTLYLIGIACMVLTLFTFISCSSDDSQDSQEPETVAIPDANFELVLSNLGYDTNGINGSILKADAEALTTLDVSNKDINSLQGIEAFINLTTLYCSGNNLESIDISHNIDLINFKCDDNLLATLNIQNNTNLETLFCRSNNIESIDTENNLLLEQIDVSNNSLYILNLSDNSALTYINAANNQLNSLCVKNGNNANFTGFLATSNPNLDCIEVDNETYSNTFWFQFKDAQASYSEGCL</sequence>
<evidence type="ECO:0000256" key="3">
    <source>
        <dbReference type="SAM" id="Phobius"/>
    </source>
</evidence>
<keyword evidence="5" id="KW-1185">Reference proteome</keyword>
<dbReference type="PROSITE" id="PS51450">
    <property type="entry name" value="LRR"/>
    <property type="match status" value="1"/>
</dbReference>
<keyword evidence="3" id="KW-0812">Transmembrane</keyword>
<keyword evidence="3" id="KW-0472">Membrane</keyword>
<protein>
    <recommendedName>
        <fullName evidence="6">Internalin</fullName>
    </recommendedName>
</protein>
<keyword evidence="2" id="KW-0677">Repeat</keyword>
<dbReference type="GO" id="GO:0035591">
    <property type="term" value="F:signaling adaptor activity"/>
    <property type="evidence" value="ECO:0007669"/>
    <property type="project" value="TreeGrafter"/>
</dbReference>
<evidence type="ECO:0000313" key="4">
    <source>
        <dbReference type="EMBL" id="KJD35642.1"/>
    </source>
</evidence>
<proteinExistence type="predicted"/>
<dbReference type="AlphaFoldDB" id="A0A0D7WD20"/>
<dbReference type="PANTHER" id="PTHR47566">
    <property type="match status" value="1"/>
</dbReference>
<dbReference type="PATRIC" id="fig|1435349.4.peg.2542"/>
<feature type="transmembrane region" description="Helical" evidence="3">
    <location>
        <begin position="12"/>
        <end position="35"/>
    </location>
</feature>
<dbReference type="SUPFAM" id="SSF52058">
    <property type="entry name" value="L domain-like"/>
    <property type="match status" value="1"/>
</dbReference>
<accession>A0A0D7WD20</accession>
<dbReference type="InterPro" id="IPR001611">
    <property type="entry name" value="Leu-rich_rpt"/>
</dbReference>
<evidence type="ECO:0008006" key="6">
    <source>
        <dbReference type="Google" id="ProtNLM"/>
    </source>
</evidence>
<dbReference type="EMBL" id="JTDW01000005">
    <property type="protein sequence ID" value="KJD35642.1"/>
    <property type="molecule type" value="Genomic_DNA"/>
</dbReference>
<gene>
    <name evidence="4" type="ORF">PW52_07795</name>
</gene>
<dbReference type="STRING" id="1435349.PW52_07795"/>
<name>A0A0D7WD20_9FLAO</name>